<name>A0A6C0BTE3_9ZZZZ</name>
<dbReference type="InterPro" id="IPR035901">
    <property type="entry name" value="GIY-YIG_endonuc_sf"/>
</dbReference>
<dbReference type="PROSITE" id="PS50164">
    <property type="entry name" value="GIY_YIG"/>
    <property type="match status" value="1"/>
</dbReference>
<protein>
    <recommendedName>
        <fullName evidence="1">GIY-YIG domain-containing protein</fullName>
    </recommendedName>
</protein>
<dbReference type="InterPro" id="IPR000305">
    <property type="entry name" value="GIY-YIG_endonuc"/>
</dbReference>
<sequence>MSKTQTDDLLTCYCIQNVEETRTYVGATNCFSRRIRQHNAEISGGARSTKGWSWKPIILVRGFPTRHDLLRFEWLWKHSKNFVTHKSPMKRIEILNHLLSTEEFRQHLWVETTPEIAGWISCENEISELSCVSASNLGK</sequence>
<accession>A0A6C0BTE3</accession>
<feature type="domain" description="GIY-YIG" evidence="1">
    <location>
        <begin position="8"/>
        <end position="91"/>
    </location>
</feature>
<dbReference type="InterPro" id="IPR050381">
    <property type="entry name" value="SLX1_endonuclease"/>
</dbReference>
<reference evidence="2" key="1">
    <citation type="journal article" date="2020" name="Nature">
        <title>Giant virus diversity and host interactions through global metagenomics.</title>
        <authorList>
            <person name="Schulz F."/>
            <person name="Roux S."/>
            <person name="Paez-Espino D."/>
            <person name="Jungbluth S."/>
            <person name="Walsh D.A."/>
            <person name="Denef V.J."/>
            <person name="McMahon K.D."/>
            <person name="Konstantinidis K.T."/>
            <person name="Eloe-Fadrosh E.A."/>
            <person name="Kyrpides N.C."/>
            <person name="Woyke T."/>
        </authorList>
    </citation>
    <scope>NUCLEOTIDE SEQUENCE</scope>
    <source>
        <strain evidence="2">GVMAG-M-3300018868-6</strain>
    </source>
</reference>
<proteinExistence type="predicted"/>
<evidence type="ECO:0000313" key="2">
    <source>
        <dbReference type="EMBL" id="QHS95705.1"/>
    </source>
</evidence>
<dbReference type="EMBL" id="MN739255">
    <property type="protein sequence ID" value="QHS95705.1"/>
    <property type="molecule type" value="Genomic_DNA"/>
</dbReference>
<organism evidence="2">
    <name type="scientific">viral metagenome</name>
    <dbReference type="NCBI Taxonomy" id="1070528"/>
    <lineage>
        <taxon>unclassified sequences</taxon>
        <taxon>metagenomes</taxon>
        <taxon>organismal metagenomes</taxon>
    </lineage>
</organism>
<evidence type="ECO:0000259" key="1">
    <source>
        <dbReference type="PROSITE" id="PS50164"/>
    </source>
</evidence>
<dbReference type="PANTHER" id="PTHR20208">
    <property type="entry name" value="STRUCTURE-SPECIFIC ENDONUCLEASE SUBUNIT SLX1"/>
    <property type="match status" value="1"/>
</dbReference>
<dbReference type="Gene3D" id="3.40.1440.10">
    <property type="entry name" value="GIY-YIG endonuclease"/>
    <property type="match status" value="1"/>
</dbReference>
<dbReference type="Pfam" id="PF01541">
    <property type="entry name" value="GIY-YIG"/>
    <property type="match status" value="1"/>
</dbReference>
<dbReference type="SUPFAM" id="SSF82771">
    <property type="entry name" value="GIY-YIG endonuclease"/>
    <property type="match status" value="1"/>
</dbReference>
<dbReference type="AlphaFoldDB" id="A0A6C0BTE3"/>